<evidence type="ECO:0000256" key="5">
    <source>
        <dbReference type="HAMAP-Rule" id="MF_00198"/>
    </source>
</evidence>
<comment type="similarity">
    <text evidence="1 5">Belongs to the spermidine/spermine synthase family.</text>
</comment>
<dbReference type="PROSITE" id="PS51006">
    <property type="entry name" value="PABS_2"/>
    <property type="match status" value="1"/>
</dbReference>
<feature type="domain" description="PABS" evidence="8">
    <location>
        <begin position="3"/>
        <end position="240"/>
    </location>
</feature>
<dbReference type="UniPathway" id="UPA00248">
    <property type="reaction ID" value="UER00314"/>
</dbReference>
<keyword evidence="4 5" id="KW-0620">Polyamine biosynthesis</keyword>
<keyword evidence="10" id="KW-1185">Reference proteome</keyword>
<comment type="pathway">
    <text evidence="5">Amine and polyamine biosynthesis; spermidine biosynthesis; spermidine from putrescine: step 1/1.</text>
</comment>
<comment type="caution">
    <text evidence="5">Lacks conserved residue(s) required for the propagation of feature annotation.</text>
</comment>
<dbReference type="GO" id="GO:0004766">
    <property type="term" value="F:spermidine synthase activity"/>
    <property type="evidence" value="ECO:0007669"/>
    <property type="project" value="UniProtKB-UniRule"/>
</dbReference>
<dbReference type="InterPro" id="IPR027310">
    <property type="entry name" value="Profilin_CS"/>
</dbReference>
<dbReference type="GO" id="GO:0003779">
    <property type="term" value="F:actin binding"/>
    <property type="evidence" value="ECO:0007669"/>
    <property type="project" value="InterPro"/>
</dbReference>
<dbReference type="HAMAP" id="MF_00198">
    <property type="entry name" value="Spermidine_synth"/>
    <property type="match status" value="1"/>
</dbReference>
<dbReference type="EMBL" id="QXIS01000002">
    <property type="protein sequence ID" value="RIE06871.1"/>
    <property type="molecule type" value="Genomic_DNA"/>
</dbReference>
<dbReference type="Proteomes" id="UP000266328">
    <property type="component" value="Unassembled WGS sequence"/>
</dbReference>
<dbReference type="PANTHER" id="PTHR11558">
    <property type="entry name" value="SPERMIDINE/SPERMINE SYNTHASE"/>
    <property type="match status" value="1"/>
</dbReference>
<keyword evidence="2 5" id="KW-0808">Transferase</keyword>
<dbReference type="PANTHER" id="PTHR11558:SF11">
    <property type="entry name" value="SPERMIDINE SYNTHASE"/>
    <property type="match status" value="1"/>
</dbReference>
<evidence type="ECO:0000256" key="3">
    <source>
        <dbReference type="ARBA" id="ARBA00023066"/>
    </source>
</evidence>
<gene>
    <name evidence="5" type="primary">speE</name>
    <name evidence="9" type="ORF">SMC7_00470</name>
</gene>
<dbReference type="InterPro" id="IPR030374">
    <property type="entry name" value="PABS"/>
</dbReference>
<feature type="binding site" evidence="5">
    <location>
        <position position="32"/>
    </location>
    <ligand>
        <name>S-methyl-5'-thioadenosine</name>
        <dbReference type="ChEBI" id="CHEBI:17509"/>
    </ligand>
</feature>
<dbReference type="Pfam" id="PF17284">
    <property type="entry name" value="Spermine_synt_N"/>
    <property type="match status" value="1"/>
</dbReference>
<comment type="catalytic activity">
    <reaction evidence="5">
        <text>S-adenosyl 3-(methylsulfanyl)propylamine + putrescine = S-methyl-5'-thioadenosine + spermidine + H(+)</text>
        <dbReference type="Rhea" id="RHEA:12721"/>
        <dbReference type="ChEBI" id="CHEBI:15378"/>
        <dbReference type="ChEBI" id="CHEBI:17509"/>
        <dbReference type="ChEBI" id="CHEBI:57443"/>
        <dbReference type="ChEBI" id="CHEBI:57834"/>
        <dbReference type="ChEBI" id="CHEBI:326268"/>
        <dbReference type="EC" id="2.5.1.16"/>
    </reaction>
</comment>
<proteinExistence type="inferred from homology"/>
<dbReference type="GO" id="GO:0008295">
    <property type="term" value="P:spermidine biosynthetic process"/>
    <property type="evidence" value="ECO:0007669"/>
    <property type="project" value="UniProtKB-UniRule"/>
</dbReference>
<dbReference type="Gene3D" id="3.40.50.150">
    <property type="entry name" value="Vaccinia Virus protein VP39"/>
    <property type="match status" value="1"/>
</dbReference>
<dbReference type="RefSeq" id="WP_119088426.1">
    <property type="nucleotide sequence ID" value="NZ_QXIS01000002.1"/>
</dbReference>
<comment type="subunit">
    <text evidence="5">Homodimer or homotetramer.</text>
</comment>
<evidence type="ECO:0000313" key="10">
    <source>
        <dbReference type="Proteomes" id="UP000266328"/>
    </source>
</evidence>
<evidence type="ECO:0000256" key="6">
    <source>
        <dbReference type="PROSITE-ProRule" id="PRU00354"/>
    </source>
</evidence>
<feature type="binding site" evidence="5">
    <location>
        <position position="167"/>
    </location>
    <ligand>
        <name>S-methyl-5'-thioadenosine</name>
        <dbReference type="ChEBI" id="CHEBI:17509"/>
    </ligand>
</feature>
<keyword evidence="3 5" id="KW-0745">Spermidine biosynthesis</keyword>
<evidence type="ECO:0000256" key="7">
    <source>
        <dbReference type="SAM" id="MobiDB-lite"/>
    </source>
</evidence>
<comment type="function">
    <text evidence="5">Catalyzes the irreversible transfer of a propylamine group from the amino donor S-adenosylmethioninamine (decarboxy-AdoMet) to putrescine (1,4-diaminobutane) to yield spermidine.</text>
</comment>
<dbReference type="InterPro" id="IPR035246">
    <property type="entry name" value="Spermidine_synt_N"/>
</dbReference>
<feature type="binding site" evidence="5">
    <location>
        <position position="107"/>
    </location>
    <ligand>
        <name>S-methyl-5'-thioadenosine</name>
        <dbReference type="ChEBI" id="CHEBI:17509"/>
    </ligand>
</feature>
<name>A0A398D5V4_9BACT</name>
<dbReference type="InterPro" id="IPR037163">
    <property type="entry name" value="Spermidine_synt_N_sf"/>
</dbReference>
<evidence type="ECO:0000313" key="9">
    <source>
        <dbReference type="EMBL" id="RIE06871.1"/>
    </source>
</evidence>
<sequence>MAWQWYHDTFEPGEVHLHALTGVIATRKTKYQTVEIVESEHYGKMLILDGDCQSSVKDEYIYHECLNEPAMVCHPDPRRVLVIGGGEGASLRELLRFKSVEHIDMCDIDEEANQLYEQYLPEYHQGAFHDPKVSMHFEDAREFIERQPDHSYSVIIEDLTDLFEGGPSIVLFTKEFYQHAFRVLDEGGTLCVTSSYLKPTNVAIHKRILDTIRSVFPIARSLYSYVGAYDVPWSYILASKKNDPLDMDAATVDRILADRVGDTSALKFYDGVTHERIFRMPKDIRSMLSTPGEPLEDGKSFGIAPKGI</sequence>
<evidence type="ECO:0000256" key="4">
    <source>
        <dbReference type="ARBA" id="ARBA00023115"/>
    </source>
</evidence>
<feature type="region of interest" description="Disordered" evidence="7">
    <location>
        <begin position="289"/>
        <end position="308"/>
    </location>
</feature>
<dbReference type="InterPro" id="IPR001045">
    <property type="entry name" value="Spermi_synthase"/>
</dbReference>
<evidence type="ECO:0000256" key="2">
    <source>
        <dbReference type="ARBA" id="ARBA00022679"/>
    </source>
</evidence>
<reference evidence="9 10" key="1">
    <citation type="submission" date="2018-09" db="EMBL/GenBank/DDBJ databases">
        <title>Discovery and Ecogenomic Context for Candidatus Cryosericales, a Global Caldiserica Order Active in Thawing Permafrost.</title>
        <authorList>
            <person name="Martinez M.A."/>
            <person name="Woodcroft B.J."/>
            <person name="Ignacio Espinoza J.C."/>
            <person name="Zayed A."/>
            <person name="Singleton C.M."/>
            <person name="Boyd J."/>
            <person name="Li Y.-F."/>
            <person name="Purvine S."/>
            <person name="Maughan H."/>
            <person name="Hodgkins S.B."/>
            <person name="Anderson D."/>
            <person name="Sederholm M."/>
            <person name="Temperton B."/>
            <person name="Saleska S.R."/>
            <person name="Tyson G.W."/>
            <person name="Rich V.I."/>
        </authorList>
    </citation>
    <scope>NUCLEOTIDE SEQUENCE [LARGE SCALE GENOMIC DNA]</scope>
    <source>
        <strain evidence="9 10">SMC7</strain>
    </source>
</reference>
<accession>A0A398D5V4</accession>
<evidence type="ECO:0000259" key="8">
    <source>
        <dbReference type="PROSITE" id="PS51006"/>
    </source>
</evidence>
<comment type="caution">
    <text evidence="9">The sequence shown here is derived from an EMBL/GenBank/DDBJ whole genome shotgun (WGS) entry which is preliminary data.</text>
</comment>
<feature type="binding site" evidence="5">
    <location>
        <position position="87"/>
    </location>
    <ligand>
        <name>spermidine</name>
        <dbReference type="ChEBI" id="CHEBI:57834"/>
    </ligand>
</feature>
<protein>
    <recommendedName>
        <fullName evidence="5">Polyamine aminopropyltransferase</fullName>
    </recommendedName>
    <alternativeName>
        <fullName evidence="5">Putrescine aminopropyltransferase</fullName>
        <shortName evidence="5">PAPT</shortName>
    </alternativeName>
    <alternativeName>
        <fullName evidence="5">Spermidine synthase</fullName>
        <shortName evidence="5">SPDS</shortName>
        <shortName evidence="5">SPDSY</shortName>
        <ecNumber evidence="5">2.5.1.16</ecNumber>
    </alternativeName>
</protein>
<dbReference type="PROSITE" id="PS01330">
    <property type="entry name" value="PABS_1"/>
    <property type="match status" value="1"/>
</dbReference>
<dbReference type="CDD" id="cd02440">
    <property type="entry name" value="AdoMet_MTases"/>
    <property type="match status" value="1"/>
</dbReference>
<dbReference type="Gene3D" id="2.30.140.10">
    <property type="entry name" value="Spermidine synthase, tetramerisation domain"/>
    <property type="match status" value="1"/>
</dbReference>
<feature type="binding site" evidence="5">
    <location>
        <begin position="139"/>
        <end position="140"/>
    </location>
    <ligand>
        <name>S-methyl-5'-thioadenosine</name>
        <dbReference type="ChEBI" id="CHEBI:17509"/>
    </ligand>
</feature>
<dbReference type="InterPro" id="IPR030373">
    <property type="entry name" value="PABS_CS"/>
</dbReference>
<dbReference type="PROSITE" id="PS00414">
    <property type="entry name" value="PROFILIN"/>
    <property type="match status" value="1"/>
</dbReference>
<dbReference type="SUPFAM" id="SSF53335">
    <property type="entry name" value="S-adenosyl-L-methionine-dependent methyltransferases"/>
    <property type="match status" value="1"/>
</dbReference>
<dbReference type="InterPro" id="IPR029063">
    <property type="entry name" value="SAM-dependent_MTases_sf"/>
</dbReference>
<feature type="binding site" evidence="5">
    <location>
        <position position="63"/>
    </location>
    <ligand>
        <name>spermidine</name>
        <dbReference type="ChEBI" id="CHEBI:57834"/>
    </ligand>
</feature>
<dbReference type="EC" id="2.5.1.16" evidence="5"/>
<organism evidence="9 10">
    <name type="scientific">Candidatus Cryosericum terrychapinii</name>
    <dbReference type="NCBI Taxonomy" id="2290919"/>
    <lineage>
        <taxon>Bacteria</taxon>
        <taxon>Pseudomonadati</taxon>
        <taxon>Caldisericota/Cryosericota group</taxon>
        <taxon>Candidatus Cryosericota</taxon>
        <taxon>Candidatus Cryosericia</taxon>
        <taxon>Candidatus Cryosericales</taxon>
        <taxon>Candidatus Cryosericaceae</taxon>
        <taxon>Candidatus Cryosericum</taxon>
    </lineage>
</organism>
<dbReference type="OrthoDB" id="9793120at2"/>
<dbReference type="Pfam" id="PF01564">
    <property type="entry name" value="Spermine_synth"/>
    <property type="match status" value="1"/>
</dbReference>
<evidence type="ECO:0000256" key="1">
    <source>
        <dbReference type="ARBA" id="ARBA00007867"/>
    </source>
</evidence>
<feature type="active site" description="Proton acceptor" evidence="5 6">
    <location>
        <position position="158"/>
    </location>
</feature>
<dbReference type="AlphaFoldDB" id="A0A398D5V4"/>